<evidence type="ECO:0000256" key="4">
    <source>
        <dbReference type="PROSITE-ProRule" id="PRU00169"/>
    </source>
</evidence>
<dbReference type="AlphaFoldDB" id="A0A1W1X6T7"/>
<dbReference type="InterPro" id="IPR011006">
    <property type="entry name" value="CheY-like_superfamily"/>
</dbReference>
<dbReference type="OrthoDB" id="3623000at2"/>
<dbReference type="PANTHER" id="PTHR44591">
    <property type="entry name" value="STRESS RESPONSE REGULATOR PROTEIN 1"/>
    <property type="match status" value="1"/>
</dbReference>
<dbReference type="InterPro" id="IPR036641">
    <property type="entry name" value="HPT_dom_sf"/>
</dbReference>
<dbReference type="InterPro" id="IPR001789">
    <property type="entry name" value="Sig_transdc_resp-reg_receiver"/>
</dbReference>
<sequence length="263" mass="28654">MPTPAYTQLVLVVDDSLVNRTLLEHWLSAARAKVLQAATLEQARALLALHRPTHLIVDMHLPDGEGSTLYAEYHSTQPGRWIASTMPDGPAHLAQIKAGGFADVLVKPIAQAQLLSLIQPVESGAPPATAGSHLDDASPYDPVLDFDEALRRLDGDAALFALLANSYLEESAELPQRLRQLWLNKEHGPLSRLAHTAGGLSGQFGLLALRKRLLLLEYSLRNPDIDPRLIDALLDGIDSAYRIGIPALREALQRQGSTRGTPW</sequence>
<dbReference type="EMBL" id="FWXD01000003">
    <property type="protein sequence ID" value="SMC19652.1"/>
    <property type="molecule type" value="Genomic_DNA"/>
</dbReference>
<dbReference type="SMART" id="SM00448">
    <property type="entry name" value="REC"/>
    <property type="match status" value="1"/>
</dbReference>
<evidence type="ECO:0000313" key="8">
    <source>
        <dbReference type="Proteomes" id="UP000192761"/>
    </source>
</evidence>
<accession>A0A1W1X6T7</accession>
<keyword evidence="8" id="KW-1185">Reference proteome</keyword>
<name>A0A1W1X6T7_9NEIS</name>
<keyword evidence="1 4" id="KW-0597">Phosphoprotein</keyword>
<feature type="domain" description="HPt" evidence="6">
    <location>
        <begin position="156"/>
        <end position="251"/>
    </location>
</feature>
<reference evidence="7 8" key="1">
    <citation type="submission" date="2017-04" db="EMBL/GenBank/DDBJ databases">
        <authorList>
            <person name="Afonso C.L."/>
            <person name="Miller P.J."/>
            <person name="Scott M.A."/>
            <person name="Spackman E."/>
            <person name="Goraichik I."/>
            <person name="Dimitrov K.M."/>
            <person name="Suarez D.L."/>
            <person name="Swayne D.E."/>
        </authorList>
    </citation>
    <scope>NUCLEOTIDE SEQUENCE [LARGE SCALE GENOMIC DNA]</scope>
    <source>
        <strain evidence="7 8">DSM 23236</strain>
    </source>
</reference>
<protein>
    <submittedName>
        <fullName evidence="7">Hpt domain-containing protein</fullName>
    </submittedName>
</protein>
<feature type="modified residue" description="4-aspartylphosphate" evidence="4">
    <location>
        <position position="58"/>
    </location>
</feature>
<evidence type="ECO:0000259" key="6">
    <source>
        <dbReference type="PROSITE" id="PS50894"/>
    </source>
</evidence>
<dbReference type="PROSITE" id="PS50110">
    <property type="entry name" value="RESPONSE_REGULATORY"/>
    <property type="match status" value="1"/>
</dbReference>
<evidence type="ECO:0000256" key="1">
    <source>
        <dbReference type="ARBA" id="ARBA00022553"/>
    </source>
</evidence>
<evidence type="ECO:0000259" key="5">
    <source>
        <dbReference type="PROSITE" id="PS50110"/>
    </source>
</evidence>
<dbReference type="CDD" id="cd00156">
    <property type="entry name" value="REC"/>
    <property type="match status" value="1"/>
</dbReference>
<dbReference type="PANTHER" id="PTHR44591:SF14">
    <property type="entry name" value="PROTEIN PILG"/>
    <property type="match status" value="1"/>
</dbReference>
<dbReference type="Pfam" id="PF00072">
    <property type="entry name" value="Response_reg"/>
    <property type="match status" value="1"/>
</dbReference>
<evidence type="ECO:0000256" key="2">
    <source>
        <dbReference type="ARBA" id="ARBA00023012"/>
    </source>
</evidence>
<dbReference type="STRING" id="1121001.SAMN02745857_00759"/>
<dbReference type="InterPro" id="IPR050595">
    <property type="entry name" value="Bact_response_regulator"/>
</dbReference>
<feature type="modified residue" description="Phosphohistidine" evidence="3">
    <location>
        <position position="195"/>
    </location>
</feature>
<dbReference type="Proteomes" id="UP000192761">
    <property type="component" value="Unassembled WGS sequence"/>
</dbReference>
<dbReference type="InterPro" id="IPR008207">
    <property type="entry name" value="Sig_transdc_His_kin_Hpt_dom"/>
</dbReference>
<feature type="domain" description="Response regulatory" evidence="5">
    <location>
        <begin position="9"/>
        <end position="122"/>
    </location>
</feature>
<organism evidence="7 8">
    <name type="scientific">Andreprevotia lacus DSM 23236</name>
    <dbReference type="NCBI Taxonomy" id="1121001"/>
    <lineage>
        <taxon>Bacteria</taxon>
        <taxon>Pseudomonadati</taxon>
        <taxon>Pseudomonadota</taxon>
        <taxon>Betaproteobacteria</taxon>
        <taxon>Neisseriales</taxon>
        <taxon>Chitinibacteraceae</taxon>
        <taxon>Andreprevotia</taxon>
    </lineage>
</organism>
<keyword evidence="2" id="KW-0902">Two-component regulatory system</keyword>
<dbReference type="Gene3D" id="1.20.120.160">
    <property type="entry name" value="HPT domain"/>
    <property type="match status" value="1"/>
</dbReference>
<dbReference type="SUPFAM" id="SSF52172">
    <property type="entry name" value="CheY-like"/>
    <property type="match status" value="1"/>
</dbReference>
<dbReference type="SUPFAM" id="SSF47226">
    <property type="entry name" value="Histidine-containing phosphotransfer domain, HPT domain"/>
    <property type="match status" value="1"/>
</dbReference>
<dbReference type="PROSITE" id="PS50894">
    <property type="entry name" value="HPT"/>
    <property type="match status" value="1"/>
</dbReference>
<evidence type="ECO:0000256" key="3">
    <source>
        <dbReference type="PROSITE-ProRule" id="PRU00110"/>
    </source>
</evidence>
<dbReference type="GO" id="GO:0004672">
    <property type="term" value="F:protein kinase activity"/>
    <property type="evidence" value="ECO:0007669"/>
    <property type="project" value="UniProtKB-ARBA"/>
</dbReference>
<gene>
    <name evidence="7" type="ORF">SAMN02745857_00759</name>
</gene>
<dbReference type="RefSeq" id="WP_084089210.1">
    <property type="nucleotide sequence ID" value="NZ_FWXD01000003.1"/>
</dbReference>
<evidence type="ECO:0000313" key="7">
    <source>
        <dbReference type="EMBL" id="SMC19652.1"/>
    </source>
</evidence>
<dbReference type="GO" id="GO:0000160">
    <property type="term" value="P:phosphorelay signal transduction system"/>
    <property type="evidence" value="ECO:0007669"/>
    <property type="project" value="UniProtKB-KW"/>
</dbReference>
<proteinExistence type="predicted"/>
<dbReference type="Gene3D" id="3.40.50.2300">
    <property type="match status" value="1"/>
</dbReference>